<feature type="chain" id="PRO_5042013544" evidence="2">
    <location>
        <begin position="22"/>
        <end position="144"/>
    </location>
</feature>
<feature type="compositionally biased region" description="Polar residues" evidence="1">
    <location>
        <begin position="132"/>
        <end position="144"/>
    </location>
</feature>
<feature type="region of interest" description="Disordered" evidence="1">
    <location>
        <begin position="123"/>
        <end position="144"/>
    </location>
</feature>
<protein>
    <submittedName>
        <fullName evidence="3">Uncharacterized protein</fullName>
    </submittedName>
</protein>
<keyword evidence="4" id="KW-1185">Reference proteome</keyword>
<gene>
    <name evidence="3" type="ORF">DdX_05641</name>
</gene>
<feature type="compositionally biased region" description="Basic and acidic residues" evidence="1">
    <location>
        <begin position="55"/>
        <end position="75"/>
    </location>
</feature>
<dbReference type="EMBL" id="JAKKPZ010000006">
    <property type="protein sequence ID" value="KAI1720257.1"/>
    <property type="molecule type" value="Genomic_DNA"/>
</dbReference>
<reference evidence="3" key="1">
    <citation type="submission" date="2022-01" db="EMBL/GenBank/DDBJ databases">
        <title>Genome Sequence Resource for Two Populations of Ditylenchus destructor, the Migratory Endoparasitic Phytonematode.</title>
        <authorList>
            <person name="Zhang H."/>
            <person name="Lin R."/>
            <person name="Xie B."/>
        </authorList>
    </citation>
    <scope>NUCLEOTIDE SEQUENCE</scope>
    <source>
        <strain evidence="3">BazhouSP</strain>
    </source>
</reference>
<evidence type="ECO:0000256" key="2">
    <source>
        <dbReference type="SAM" id="SignalP"/>
    </source>
</evidence>
<evidence type="ECO:0000256" key="1">
    <source>
        <dbReference type="SAM" id="MobiDB-lite"/>
    </source>
</evidence>
<evidence type="ECO:0000313" key="3">
    <source>
        <dbReference type="EMBL" id="KAI1720257.1"/>
    </source>
</evidence>
<feature type="signal peptide" evidence="2">
    <location>
        <begin position="1"/>
        <end position="21"/>
    </location>
</feature>
<dbReference type="AlphaFoldDB" id="A0AAD4N7L9"/>
<proteinExistence type="predicted"/>
<feature type="region of interest" description="Disordered" evidence="1">
    <location>
        <begin position="47"/>
        <end position="75"/>
    </location>
</feature>
<sequence>MGYKPMLLTVVFLLVLYCADSKKLKDKSVQRVVRDVGLDAQMKPDIHEAPFYSDAQREPTESYGERDVNGYRDKPYLHKPKSLKILSAYDVCKQECKKQRDQESEKEYVDRLREELKFAEEQLLQKAKEQSEQATADGSASSSA</sequence>
<dbReference type="Proteomes" id="UP001201812">
    <property type="component" value="Unassembled WGS sequence"/>
</dbReference>
<comment type="caution">
    <text evidence="3">The sequence shown here is derived from an EMBL/GenBank/DDBJ whole genome shotgun (WGS) entry which is preliminary data.</text>
</comment>
<name>A0AAD4N7L9_9BILA</name>
<organism evidence="3 4">
    <name type="scientific">Ditylenchus destructor</name>
    <dbReference type="NCBI Taxonomy" id="166010"/>
    <lineage>
        <taxon>Eukaryota</taxon>
        <taxon>Metazoa</taxon>
        <taxon>Ecdysozoa</taxon>
        <taxon>Nematoda</taxon>
        <taxon>Chromadorea</taxon>
        <taxon>Rhabditida</taxon>
        <taxon>Tylenchina</taxon>
        <taxon>Tylenchomorpha</taxon>
        <taxon>Sphaerularioidea</taxon>
        <taxon>Anguinidae</taxon>
        <taxon>Anguininae</taxon>
        <taxon>Ditylenchus</taxon>
    </lineage>
</organism>
<evidence type="ECO:0000313" key="4">
    <source>
        <dbReference type="Proteomes" id="UP001201812"/>
    </source>
</evidence>
<accession>A0AAD4N7L9</accession>
<keyword evidence="2" id="KW-0732">Signal</keyword>